<keyword evidence="1" id="KW-0175">Coiled coil</keyword>
<proteinExistence type="predicted"/>
<evidence type="ECO:0000313" key="3">
    <source>
        <dbReference type="WBParaSite" id="SSTP_0001224500.1"/>
    </source>
</evidence>
<organism evidence="3">
    <name type="scientific">Strongyloides stercoralis</name>
    <name type="common">Threadworm</name>
    <dbReference type="NCBI Taxonomy" id="6248"/>
    <lineage>
        <taxon>Eukaryota</taxon>
        <taxon>Metazoa</taxon>
        <taxon>Ecdysozoa</taxon>
        <taxon>Nematoda</taxon>
        <taxon>Chromadorea</taxon>
        <taxon>Rhabditida</taxon>
        <taxon>Tylenchina</taxon>
        <taxon>Panagrolaimomorpha</taxon>
        <taxon>Strongyloidoidea</taxon>
        <taxon>Strongyloididae</taxon>
        <taxon>Strongyloides</taxon>
    </lineage>
</organism>
<feature type="coiled-coil region" evidence="1">
    <location>
        <begin position="86"/>
        <end position="114"/>
    </location>
</feature>
<dbReference type="WBParaSite" id="SSTP_0001224500.1">
    <property type="protein sequence ID" value="SSTP_0001224500.1"/>
    <property type="gene ID" value="SSTP_0001224500"/>
</dbReference>
<name>A0A0K0ES16_STRER</name>
<reference evidence="3" key="1">
    <citation type="submission" date="2015-08" db="UniProtKB">
        <authorList>
            <consortium name="WormBaseParasite"/>
        </authorList>
    </citation>
    <scope>IDENTIFICATION</scope>
</reference>
<dbReference type="Proteomes" id="UP000035681">
    <property type="component" value="Unplaced"/>
</dbReference>
<evidence type="ECO:0000313" key="2">
    <source>
        <dbReference type="Proteomes" id="UP000035681"/>
    </source>
</evidence>
<sequence length="260" mass="30271">MSMLKEDTNELMDTIFKVDFNLIMDETNDSHYLSDYLSTNFSLDYKDDEVDISWIDSDYIDLFMYEEDKRFKNKVTHPKIVKKDNIENYNSVANKKEDENLNTQNKTIENKQNSIIKLECINSSQKLKKYSQNRINSNGGGVKETSNILFDKKYYNATLPEKRKFHIRSITLNNKKKQIMSKAIFADKIIKHFDIPKIMNSIALHHYDSMNLGWGGSVSDLFTSHPLCSTKNDCKTLFKNLSHVMDDGINVLIYNLNNGF</sequence>
<dbReference type="AlphaFoldDB" id="A0A0K0ES16"/>
<protein>
    <submittedName>
        <fullName evidence="3">Autophagy-related protein 7</fullName>
    </submittedName>
</protein>
<accession>A0A0K0ES16</accession>
<evidence type="ECO:0000256" key="1">
    <source>
        <dbReference type="SAM" id="Coils"/>
    </source>
</evidence>
<dbReference type="WBParaSite" id="TCONS_00013599.p1">
    <property type="protein sequence ID" value="TCONS_00013599.p1"/>
    <property type="gene ID" value="XLOC_008384"/>
</dbReference>
<keyword evidence="2" id="KW-1185">Reference proteome</keyword>